<accession>A0A6J4M7S9</accession>
<dbReference type="PROSITE" id="PS00107">
    <property type="entry name" value="PROTEIN_KINASE_ATP"/>
    <property type="match status" value="1"/>
</dbReference>
<name>A0A6J4M7S9_9BACT</name>
<proteinExistence type="predicted"/>
<feature type="binding site" evidence="5">
    <location>
        <position position="47"/>
    </location>
    <ligand>
        <name>ATP</name>
        <dbReference type="ChEBI" id="CHEBI:30616"/>
    </ligand>
</feature>
<dbReference type="SMART" id="SM00220">
    <property type="entry name" value="S_TKc"/>
    <property type="match status" value="1"/>
</dbReference>
<dbReference type="GO" id="GO:0005524">
    <property type="term" value="F:ATP binding"/>
    <property type="evidence" value="ECO:0007669"/>
    <property type="project" value="UniProtKB-UniRule"/>
</dbReference>
<dbReference type="AlphaFoldDB" id="A0A6J4M7S9"/>
<evidence type="ECO:0000256" key="2">
    <source>
        <dbReference type="ARBA" id="ARBA00022741"/>
    </source>
</evidence>
<evidence type="ECO:0000256" key="3">
    <source>
        <dbReference type="ARBA" id="ARBA00022777"/>
    </source>
</evidence>
<evidence type="ECO:0000256" key="4">
    <source>
        <dbReference type="ARBA" id="ARBA00022840"/>
    </source>
</evidence>
<dbReference type="SUPFAM" id="SSF56112">
    <property type="entry name" value="Protein kinase-like (PK-like)"/>
    <property type="match status" value="1"/>
</dbReference>
<evidence type="ECO:0000313" key="7">
    <source>
        <dbReference type="EMBL" id="CAA9351134.1"/>
    </source>
</evidence>
<dbReference type="Gene3D" id="1.10.510.10">
    <property type="entry name" value="Transferase(Phosphotransferase) domain 1"/>
    <property type="match status" value="1"/>
</dbReference>
<sequence length="255" mass="26580">MTSSDLRTQLQAALGDAYAIEGELGGGGMSRVFVAEERALGRRVVVKVLPPDTGAGLSVERFRREIQLAARLQHPHIVPLLAAGDAGGVPYFTMPFVEGSSLRERLREAPGPLPPREAVRLLRDVAAALEYAHGCGVVHRDIKPDNVLVSHGSAMVTDFGVAKAVSSARLGAVGDAAGGGTLTALGTSLGTPAYMAPEQAAADPATDHRADLYSFGVLAYELLAGEAPFAGRAPHAMIVAHLTEAPRPLAERQPA</sequence>
<evidence type="ECO:0000256" key="5">
    <source>
        <dbReference type="PROSITE-ProRule" id="PRU10141"/>
    </source>
</evidence>
<dbReference type="GO" id="GO:0004674">
    <property type="term" value="F:protein serine/threonine kinase activity"/>
    <property type="evidence" value="ECO:0007669"/>
    <property type="project" value="UniProtKB-KW"/>
</dbReference>
<dbReference type="InterPro" id="IPR008271">
    <property type="entry name" value="Ser/Thr_kinase_AS"/>
</dbReference>
<reference evidence="7" key="1">
    <citation type="submission" date="2020-02" db="EMBL/GenBank/DDBJ databases">
        <authorList>
            <person name="Meier V. D."/>
        </authorList>
    </citation>
    <scope>NUCLEOTIDE SEQUENCE</scope>
    <source>
        <strain evidence="7">AVDCRST_MAG40</strain>
    </source>
</reference>
<keyword evidence="1" id="KW-0808">Transferase</keyword>
<keyword evidence="3 7" id="KW-0418">Kinase</keyword>
<feature type="non-terminal residue" evidence="7">
    <location>
        <position position="255"/>
    </location>
</feature>
<dbReference type="InterPro" id="IPR000719">
    <property type="entry name" value="Prot_kinase_dom"/>
</dbReference>
<dbReference type="PROSITE" id="PS50011">
    <property type="entry name" value="PROTEIN_KINASE_DOM"/>
    <property type="match status" value="1"/>
</dbReference>
<protein>
    <submittedName>
        <fullName evidence="7">Serine/threonine protein kinase</fullName>
    </submittedName>
</protein>
<organism evidence="7">
    <name type="scientific">uncultured Gemmatimonadaceae bacterium</name>
    <dbReference type="NCBI Taxonomy" id="246130"/>
    <lineage>
        <taxon>Bacteria</taxon>
        <taxon>Pseudomonadati</taxon>
        <taxon>Gemmatimonadota</taxon>
        <taxon>Gemmatimonadia</taxon>
        <taxon>Gemmatimonadales</taxon>
        <taxon>Gemmatimonadaceae</taxon>
        <taxon>environmental samples</taxon>
    </lineage>
</organism>
<keyword evidence="7" id="KW-0723">Serine/threonine-protein kinase</keyword>
<dbReference type="PROSITE" id="PS00108">
    <property type="entry name" value="PROTEIN_KINASE_ST"/>
    <property type="match status" value="1"/>
</dbReference>
<dbReference type="InterPro" id="IPR017441">
    <property type="entry name" value="Protein_kinase_ATP_BS"/>
</dbReference>
<keyword evidence="2 5" id="KW-0547">Nucleotide-binding</keyword>
<dbReference type="PIRSF" id="PIRSF000654">
    <property type="entry name" value="Integrin-linked_kinase"/>
    <property type="match status" value="1"/>
</dbReference>
<evidence type="ECO:0000256" key="1">
    <source>
        <dbReference type="ARBA" id="ARBA00022679"/>
    </source>
</evidence>
<dbReference type="CDD" id="cd14014">
    <property type="entry name" value="STKc_PknB_like"/>
    <property type="match status" value="1"/>
</dbReference>
<dbReference type="Pfam" id="PF00069">
    <property type="entry name" value="Pkinase"/>
    <property type="match status" value="1"/>
</dbReference>
<dbReference type="EMBL" id="CADCTX010000799">
    <property type="protein sequence ID" value="CAA9351134.1"/>
    <property type="molecule type" value="Genomic_DNA"/>
</dbReference>
<gene>
    <name evidence="7" type="ORF">AVDCRST_MAG40-2904</name>
</gene>
<dbReference type="InterPro" id="IPR011009">
    <property type="entry name" value="Kinase-like_dom_sf"/>
</dbReference>
<feature type="domain" description="Protein kinase" evidence="6">
    <location>
        <begin position="18"/>
        <end position="255"/>
    </location>
</feature>
<dbReference type="PANTHER" id="PTHR43289:SF6">
    <property type="entry name" value="SERINE_THREONINE-PROTEIN KINASE NEKL-3"/>
    <property type="match status" value="1"/>
</dbReference>
<dbReference type="PANTHER" id="PTHR43289">
    <property type="entry name" value="MITOGEN-ACTIVATED PROTEIN KINASE KINASE KINASE 20-RELATED"/>
    <property type="match status" value="1"/>
</dbReference>
<evidence type="ECO:0000259" key="6">
    <source>
        <dbReference type="PROSITE" id="PS50011"/>
    </source>
</evidence>
<keyword evidence="4 5" id="KW-0067">ATP-binding</keyword>